<dbReference type="PANTHER" id="PTHR43201:SF32">
    <property type="entry name" value="2-SUCCINYLBENZOATE--COA LIGASE, CHLOROPLASTIC_PEROXISOMAL"/>
    <property type="match status" value="1"/>
</dbReference>
<dbReference type="AlphaFoldDB" id="A0AA37UI00"/>
<reference evidence="3" key="1">
    <citation type="journal article" date="2014" name="Int. J. Syst. Evol. Microbiol.">
        <title>Complete genome sequence of Corynebacterium casei LMG S-19264T (=DSM 44701T), isolated from a smear-ripened cheese.</title>
        <authorList>
            <consortium name="US DOE Joint Genome Institute (JGI-PGF)"/>
            <person name="Walter F."/>
            <person name="Albersmeier A."/>
            <person name="Kalinowski J."/>
            <person name="Ruckert C."/>
        </authorList>
    </citation>
    <scope>NUCLEOTIDE SEQUENCE</scope>
    <source>
        <strain evidence="3">NBRC 112290</strain>
    </source>
</reference>
<feature type="region of interest" description="Disordered" evidence="1">
    <location>
        <begin position="283"/>
        <end position="367"/>
    </location>
</feature>
<comment type="caution">
    <text evidence="3">The sequence shown here is derived from an EMBL/GenBank/DDBJ whole genome shotgun (WGS) entry which is preliminary data.</text>
</comment>
<evidence type="ECO:0000259" key="2">
    <source>
        <dbReference type="Pfam" id="PF00501"/>
    </source>
</evidence>
<dbReference type="EMBL" id="BSUM01000001">
    <property type="protein sequence ID" value="GMA30894.1"/>
    <property type="molecule type" value="Genomic_DNA"/>
</dbReference>
<dbReference type="PANTHER" id="PTHR43201">
    <property type="entry name" value="ACYL-COA SYNTHETASE"/>
    <property type="match status" value="1"/>
</dbReference>
<gene>
    <name evidence="3" type="ORF">GCM10025875_08860</name>
</gene>
<dbReference type="InterPro" id="IPR000873">
    <property type="entry name" value="AMP-dep_synth/lig_dom"/>
</dbReference>
<name>A0AA37UI00_9MICO</name>
<dbReference type="GO" id="GO:0031956">
    <property type="term" value="F:medium-chain fatty acid-CoA ligase activity"/>
    <property type="evidence" value="ECO:0007669"/>
    <property type="project" value="TreeGrafter"/>
</dbReference>
<dbReference type="Gene3D" id="3.40.50.12780">
    <property type="entry name" value="N-terminal domain of ligase-like"/>
    <property type="match status" value="1"/>
</dbReference>
<keyword evidence="4" id="KW-1185">Reference proteome</keyword>
<feature type="domain" description="AMP-dependent synthetase/ligase" evidence="2">
    <location>
        <begin position="12"/>
        <end position="274"/>
    </location>
</feature>
<dbReference type="InterPro" id="IPR020845">
    <property type="entry name" value="AMP-binding_CS"/>
</dbReference>
<reference evidence="3" key="2">
    <citation type="submission" date="2023-02" db="EMBL/GenBank/DDBJ databases">
        <authorList>
            <person name="Sun Q."/>
            <person name="Mori K."/>
        </authorList>
    </citation>
    <scope>NUCLEOTIDE SEQUENCE</scope>
    <source>
        <strain evidence="3">NBRC 112290</strain>
    </source>
</reference>
<proteinExistence type="predicted"/>
<protein>
    <recommendedName>
        <fullName evidence="2">AMP-dependent synthetase/ligase domain-containing protein</fullName>
    </recommendedName>
</protein>
<dbReference type="Proteomes" id="UP001157161">
    <property type="component" value="Unassembled WGS sequence"/>
</dbReference>
<evidence type="ECO:0000313" key="4">
    <source>
        <dbReference type="Proteomes" id="UP001157161"/>
    </source>
</evidence>
<sequence>MIAPVLLVECLELHARVRPRAIAVRDDAEEVTYAQLRERVAALVGAIDALELPDRVGLQAGNTVWHLVALLALPAAGRTGVVLDTGWRAREVAAASEAFAITAVLTDDVARAGAAEAGLRVLDLRTLIESAAPTGPDIELTTRARPGDTHLISPSGGTSGRIKGSRITHAATVARIVTQLVEFGIPAGGTFLAATPLYHGSARSLGLGYLYCGGTVRLMARFDPERWLEAATTATASFCVPTMLRRLLAVARTPLPPRCGCSREDPPSTRHWLTRCASVSRRASSTTTPRWRRGRSRCGTRTSATSPPGAWADRRSASASRSAIPTPEAWVASSCPALRSPPGPRATPTTPGPAARAPRSPWATSAGWTRRAACTCTAAPTTSSSPVA</sequence>
<dbReference type="InterPro" id="IPR042099">
    <property type="entry name" value="ANL_N_sf"/>
</dbReference>
<dbReference type="GO" id="GO:0006631">
    <property type="term" value="P:fatty acid metabolic process"/>
    <property type="evidence" value="ECO:0007669"/>
    <property type="project" value="TreeGrafter"/>
</dbReference>
<evidence type="ECO:0000256" key="1">
    <source>
        <dbReference type="SAM" id="MobiDB-lite"/>
    </source>
</evidence>
<dbReference type="PROSITE" id="PS00455">
    <property type="entry name" value="AMP_BINDING"/>
    <property type="match status" value="1"/>
</dbReference>
<feature type="region of interest" description="Disordered" evidence="1">
    <location>
        <begin position="137"/>
        <end position="162"/>
    </location>
</feature>
<feature type="compositionally biased region" description="Low complexity" evidence="1">
    <location>
        <begin position="346"/>
        <end position="367"/>
    </location>
</feature>
<accession>A0AA37UI00</accession>
<dbReference type="Pfam" id="PF00501">
    <property type="entry name" value="AMP-binding"/>
    <property type="match status" value="1"/>
</dbReference>
<dbReference type="SUPFAM" id="SSF56801">
    <property type="entry name" value="Acetyl-CoA synthetase-like"/>
    <property type="match status" value="1"/>
</dbReference>
<organism evidence="3 4">
    <name type="scientific">Litorihabitans aurantiacus</name>
    <dbReference type="NCBI Taxonomy" id="1930061"/>
    <lineage>
        <taxon>Bacteria</taxon>
        <taxon>Bacillati</taxon>
        <taxon>Actinomycetota</taxon>
        <taxon>Actinomycetes</taxon>
        <taxon>Micrococcales</taxon>
        <taxon>Beutenbergiaceae</taxon>
        <taxon>Litorihabitans</taxon>
    </lineage>
</organism>
<evidence type="ECO:0000313" key="3">
    <source>
        <dbReference type="EMBL" id="GMA30894.1"/>
    </source>
</evidence>